<reference evidence="6 7" key="1">
    <citation type="submission" date="2020-08" db="EMBL/GenBank/DDBJ databases">
        <authorList>
            <person name="Hejnol A."/>
        </authorList>
    </citation>
    <scope>NUCLEOTIDE SEQUENCE [LARGE SCALE GENOMIC DNA]</scope>
</reference>
<sequence length="1607" mass="185547">MEAMRKKTAIEKENNAVEQFKNDSEEEVEEAPQDNKDSEMLVKQLQRRRKATEKAIRKTPDSEGEDAPDARQTTSFARSRLRDKILLQTRKAKEEDQGDDYSPPASARSSLLTSPRKASLTLKSPRTDTMEKYRKRFQKMAKEVESKEEEEEEESSERLTRNAMRSTRFDDDLYSEPRTWRPMKPETTDTQPKDPLVPTGEEAYNFFTKIYQEEDVEEEIPPEPEPSTAAPVEPSEEVTETQADQPREATEEPPGDRPEEQPKEDKSAAEKKISGFSILTGTSYVPLKSRLEEEKPIKNRIFDVEQPRFIEDEGFFVGKKPFISRGNLIRMENRLLKQKDQGRNWFGEDGRLIMLPDPLKSNPIKPFVPDDPDLGFTTGYQPTIKLDMDKRIIDSDRGISSNSGKYQLNVDINTIRFTHHHLFSREHVLASILTEYCEAYEERSKQKISDYLSSKIKALKKATEHLERSIEEANETKKKTPTDHINRLKQYKEELKYTREQWHSELSTDRELIRSIIKTWKDLKELRKTQGFFSTPTKLTIHKEEVDKEADNANYQLDVDEEVAEIVERRQENYKLALEKYKEERARYDEQAKARKEARKREKIREKKRLKRQTKKKRGEEEQEEEAIDTEEDELLFSLTKEQERQDLDIINAPQIEKPIKPSPIDQEDVKQKVLDLYSKIRRLPGEHILHPELSSSGTITATNTCPKSEQLRRNEVDKCKLYIKIYFDNKEVCKTSSKPLGQEFTIRFAQVFETRIVRWPENIRLDVYETIRLTTNLLTQIFTGIPEANVTNENVQLDQNSFSSVLKFTYNHEGVGSGHPINVGSNSNNYINLNTTGNLWASVSWAVDEDGNVLSPAPSGGYGDISKGNDPISAIGAAGIADMDKFRKWIINARLDPNDPNDADLMLYKKEQLPNQTAANIGRQVFRLDQLQTEFDFADDEDIERSKRFRLISLREQEVKEFHNSKNIPPFDREIKDEVFRSYDDRKHLEKKPREEQRSQVSQYMQAVKEQIMVRFKMASHRKTFQDIISEDPMPAVDNLLPFIKNVFKPRTRKLLVTRKPLKKQPPQVLQGLNVKLLANIIRAVNIPVRSNPIREPPVPDSTTRGGTFMGTARSQFGGGMTRRDGGPMVAVRPLVQILFQGRSYATTVAEGSNPTWNEQQELAFRPPDNNYSPSNLQTIKDCIIISIFDECIIEEQQVDGTFKLSKPPILLGYANADPREKDTYITLFITLEPLLNRPDPFKDRLESNEEPKWTEASERWLQELESKYPKRSYKTLVIDINGKSTMITRFIKPLPPPPDVVPEGSSKMEAMRLIAKFVSMIPFVPDSVVFPGMCDIWATCEQFLLMKEGDEEEHAVLLCNYFLSLGVTAYLVLGLAIPEGPTAYVLTGESTKLDKLWNASTGEVWDVCDQRCALKRIDCLVSDKNIWANIQRFDEPFRLNFKINESSLWKPFLSTGDDLPSIQPEVLYYQPTDQMKVLNLKDTLERQIRANVESWRSRQITRWNRYCLQTFRNILEGLERNMSGNYENLLSNELKSIESGHYLIGFPINLAYSGESAVIERVRATGIHAYENQHIEFAVAVHIHPYPNDILSVWIFIASLVPKRM</sequence>
<protein>
    <submittedName>
        <fullName evidence="6">DgyrCDS2816</fullName>
    </submittedName>
</protein>
<feature type="compositionally biased region" description="Basic and acidic residues" evidence="1">
    <location>
        <begin position="52"/>
        <end position="61"/>
    </location>
</feature>
<comment type="caution">
    <text evidence="6">The sequence shown here is derived from an EMBL/GenBank/DDBJ whole genome shotgun (WGS) entry which is preliminary data.</text>
</comment>
<feature type="domain" description="CEP76/DRC7 peptidase-like" evidence="5">
    <location>
        <begin position="1337"/>
        <end position="1454"/>
    </location>
</feature>
<evidence type="ECO:0000259" key="3">
    <source>
        <dbReference type="Pfam" id="PF17661"/>
    </source>
</evidence>
<proteinExistence type="predicted"/>
<organism evidence="6 7">
    <name type="scientific">Dimorphilus gyrociliatus</name>
    <dbReference type="NCBI Taxonomy" id="2664684"/>
    <lineage>
        <taxon>Eukaryota</taxon>
        <taxon>Metazoa</taxon>
        <taxon>Spiralia</taxon>
        <taxon>Lophotrochozoa</taxon>
        <taxon>Annelida</taxon>
        <taxon>Polychaeta</taxon>
        <taxon>Polychaeta incertae sedis</taxon>
        <taxon>Dinophilidae</taxon>
        <taxon>Dimorphilus</taxon>
    </lineage>
</organism>
<feature type="compositionally biased region" description="Acidic residues" evidence="1">
    <location>
        <begin position="621"/>
        <end position="630"/>
    </location>
</feature>
<feature type="compositionally biased region" description="Basic and acidic residues" evidence="1">
    <location>
        <begin position="80"/>
        <end position="95"/>
    </location>
</feature>
<dbReference type="GO" id="GO:0035869">
    <property type="term" value="C:ciliary transition zone"/>
    <property type="evidence" value="ECO:0007669"/>
    <property type="project" value="TreeGrafter"/>
</dbReference>
<dbReference type="Pfam" id="PF15625">
    <property type="entry name" value="CC2D2AN-C2"/>
    <property type="match status" value="1"/>
</dbReference>
<accession>A0A7I8VBE5</accession>
<dbReference type="InterPro" id="IPR041510">
    <property type="entry name" value="DUF5523"/>
</dbReference>
<gene>
    <name evidence="6" type="ORF">DGYR_LOCUS2611</name>
</gene>
<dbReference type="PANTHER" id="PTHR20837">
    <property type="entry name" value="CENTROSOMAL PROTEIN-RELATED"/>
    <property type="match status" value="1"/>
</dbReference>
<dbReference type="Pfam" id="PF24656">
    <property type="entry name" value="CEPT76_peptidase"/>
    <property type="match status" value="1"/>
</dbReference>
<feature type="region of interest" description="Disordered" evidence="1">
    <location>
        <begin position="1"/>
        <end position="273"/>
    </location>
</feature>
<feature type="compositionally biased region" description="Basic residues" evidence="1">
    <location>
        <begin position="606"/>
        <end position="617"/>
    </location>
</feature>
<feature type="compositionally biased region" description="Acidic residues" evidence="1">
    <location>
        <begin position="213"/>
        <end position="222"/>
    </location>
</feature>
<feature type="domain" description="CC2D2A N-terminal C2" evidence="2">
    <location>
        <begin position="685"/>
        <end position="857"/>
    </location>
</feature>
<dbReference type="InterPro" id="IPR056290">
    <property type="entry name" value="CEPT76/DRC7_peptidase-like_dom"/>
</dbReference>
<dbReference type="Pfam" id="PF17661">
    <property type="entry name" value="DUF5523"/>
    <property type="match status" value="1"/>
</dbReference>
<feature type="compositionally biased region" description="Acidic residues" evidence="1">
    <location>
        <begin position="146"/>
        <end position="155"/>
    </location>
</feature>
<feature type="compositionally biased region" description="Basic and acidic residues" evidence="1">
    <location>
        <begin position="587"/>
        <end position="605"/>
    </location>
</feature>
<dbReference type="Proteomes" id="UP000549394">
    <property type="component" value="Unassembled WGS sequence"/>
</dbReference>
<dbReference type="GO" id="GO:1905515">
    <property type="term" value="P:non-motile cilium assembly"/>
    <property type="evidence" value="ECO:0007669"/>
    <property type="project" value="TreeGrafter"/>
</dbReference>
<dbReference type="Pfam" id="PF24652">
    <property type="entry name" value="CEP76_C"/>
    <property type="match status" value="1"/>
</dbReference>
<dbReference type="OrthoDB" id="2162143at2759"/>
<keyword evidence="7" id="KW-1185">Reference proteome</keyword>
<evidence type="ECO:0000313" key="7">
    <source>
        <dbReference type="Proteomes" id="UP000549394"/>
    </source>
</evidence>
<feature type="region of interest" description="Disordered" evidence="1">
    <location>
        <begin position="587"/>
        <end position="630"/>
    </location>
</feature>
<dbReference type="InterPro" id="IPR052434">
    <property type="entry name" value="Tectonic-like_complex_comp"/>
</dbReference>
<evidence type="ECO:0000259" key="2">
    <source>
        <dbReference type="Pfam" id="PF15625"/>
    </source>
</evidence>
<dbReference type="InterPro" id="IPR056288">
    <property type="entry name" value="CEP76_C"/>
</dbReference>
<feature type="domain" description="Centrosomal protein of 76 kDa C-terminal" evidence="4">
    <location>
        <begin position="1477"/>
        <end position="1600"/>
    </location>
</feature>
<feature type="compositionally biased region" description="Basic and acidic residues" evidence="1">
    <location>
        <begin position="245"/>
        <end position="273"/>
    </location>
</feature>
<dbReference type="InterPro" id="IPR028928">
    <property type="entry name" value="CC2D2AN-C2"/>
</dbReference>
<feature type="domain" description="DUF5523" evidence="3">
    <location>
        <begin position="147"/>
        <end position="367"/>
    </location>
</feature>
<evidence type="ECO:0000313" key="6">
    <source>
        <dbReference type="EMBL" id="CAD5113655.1"/>
    </source>
</evidence>
<evidence type="ECO:0000256" key="1">
    <source>
        <dbReference type="SAM" id="MobiDB-lite"/>
    </source>
</evidence>
<evidence type="ECO:0000259" key="4">
    <source>
        <dbReference type="Pfam" id="PF24652"/>
    </source>
</evidence>
<dbReference type="PANTHER" id="PTHR20837:SF0">
    <property type="entry name" value="COILED-COIL AND C2 DOMAIN-CONTAINING PROTEIN 2A"/>
    <property type="match status" value="1"/>
</dbReference>
<name>A0A7I8VBE5_9ANNE</name>
<feature type="compositionally biased region" description="Basic and acidic residues" evidence="1">
    <location>
        <begin position="1"/>
        <end position="23"/>
    </location>
</feature>
<dbReference type="GO" id="GO:1904491">
    <property type="term" value="P:protein localization to ciliary transition zone"/>
    <property type="evidence" value="ECO:0007669"/>
    <property type="project" value="TreeGrafter"/>
</dbReference>
<feature type="region of interest" description="Disordered" evidence="1">
    <location>
        <begin position="1094"/>
        <end position="1123"/>
    </location>
</feature>
<dbReference type="EMBL" id="CAJFCJ010000004">
    <property type="protein sequence ID" value="CAD5113655.1"/>
    <property type="molecule type" value="Genomic_DNA"/>
</dbReference>
<evidence type="ECO:0000259" key="5">
    <source>
        <dbReference type="Pfam" id="PF24656"/>
    </source>
</evidence>